<evidence type="ECO:0000256" key="3">
    <source>
        <dbReference type="SAM" id="MobiDB-lite"/>
    </source>
</evidence>
<feature type="region of interest" description="Disordered" evidence="3">
    <location>
        <begin position="293"/>
        <end position="317"/>
    </location>
</feature>
<dbReference type="InterPro" id="IPR011990">
    <property type="entry name" value="TPR-like_helical_dom_sf"/>
</dbReference>
<gene>
    <name evidence="5" type="ORF">KFL_001110060</name>
</gene>
<dbReference type="STRING" id="105231.A0A1Y1HZ09"/>
<feature type="repeat" description="PPR" evidence="2">
    <location>
        <begin position="745"/>
        <end position="779"/>
    </location>
</feature>
<feature type="region of interest" description="Disordered" evidence="3">
    <location>
        <begin position="104"/>
        <end position="212"/>
    </location>
</feature>
<dbReference type="InterPro" id="IPR002885">
    <property type="entry name" value="PPR_rpt"/>
</dbReference>
<name>A0A1Y1HZ09_KLENI</name>
<feature type="repeat" description="PPR" evidence="2">
    <location>
        <begin position="365"/>
        <end position="400"/>
    </location>
</feature>
<reference evidence="5 6" key="1">
    <citation type="journal article" date="2014" name="Nat. Commun.">
        <title>Klebsormidium flaccidum genome reveals primary factors for plant terrestrial adaptation.</title>
        <authorList>
            <person name="Hori K."/>
            <person name="Maruyama F."/>
            <person name="Fujisawa T."/>
            <person name="Togashi T."/>
            <person name="Yamamoto N."/>
            <person name="Seo M."/>
            <person name="Sato S."/>
            <person name="Yamada T."/>
            <person name="Mori H."/>
            <person name="Tajima N."/>
            <person name="Moriyama T."/>
            <person name="Ikeuchi M."/>
            <person name="Watanabe M."/>
            <person name="Wada H."/>
            <person name="Kobayashi K."/>
            <person name="Saito M."/>
            <person name="Masuda T."/>
            <person name="Sasaki-Sekimoto Y."/>
            <person name="Mashiguchi K."/>
            <person name="Awai K."/>
            <person name="Shimojima M."/>
            <person name="Masuda S."/>
            <person name="Iwai M."/>
            <person name="Nobusawa T."/>
            <person name="Narise T."/>
            <person name="Kondo S."/>
            <person name="Saito H."/>
            <person name="Sato R."/>
            <person name="Murakawa M."/>
            <person name="Ihara Y."/>
            <person name="Oshima-Yamada Y."/>
            <person name="Ohtaka K."/>
            <person name="Satoh M."/>
            <person name="Sonobe K."/>
            <person name="Ishii M."/>
            <person name="Ohtani R."/>
            <person name="Kanamori-Sato M."/>
            <person name="Honoki R."/>
            <person name="Miyazaki D."/>
            <person name="Mochizuki H."/>
            <person name="Umetsu J."/>
            <person name="Higashi K."/>
            <person name="Shibata D."/>
            <person name="Kamiya Y."/>
            <person name="Sato N."/>
            <person name="Nakamura Y."/>
            <person name="Tabata S."/>
            <person name="Ida S."/>
            <person name="Kurokawa K."/>
            <person name="Ohta H."/>
        </authorList>
    </citation>
    <scope>NUCLEOTIDE SEQUENCE [LARGE SCALE GENOMIC DNA]</scope>
    <source>
        <strain evidence="5 6">NIES-2285</strain>
    </source>
</reference>
<dbReference type="EMBL" id="DF237060">
    <property type="protein sequence ID" value="GAQ82429.1"/>
    <property type="molecule type" value="Genomic_DNA"/>
</dbReference>
<evidence type="ECO:0000313" key="5">
    <source>
        <dbReference type="EMBL" id="GAQ82429.1"/>
    </source>
</evidence>
<keyword evidence="1" id="KW-0677">Repeat</keyword>
<protein>
    <submittedName>
        <fullName evidence="5">Pentatricopeptide repeat-containing protein</fullName>
    </submittedName>
</protein>
<dbReference type="PANTHER" id="PTHR47205">
    <property type="entry name" value="OS07G0599000 PROTEIN"/>
    <property type="match status" value="1"/>
</dbReference>
<organism evidence="5 6">
    <name type="scientific">Klebsormidium nitens</name>
    <name type="common">Green alga</name>
    <name type="synonym">Ulothrix nitens</name>
    <dbReference type="NCBI Taxonomy" id="105231"/>
    <lineage>
        <taxon>Eukaryota</taxon>
        <taxon>Viridiplantae</taxon>
        <taxon>Streptophyta</taxon>
        <taxon>Klebsormidiophyceae</taxon>
        <taxon>Klebsormidiales</taxon>
        <taxon>Klebsormidiaceae</taxon>
        <taxon>Klebsormidium</taxon>
    </lineage>
</organism>
<dbReference type="OMA" id="HRQDKVF"/>
<dbReference type="AlphaFoldDB" id="A0A1Y1HZ09"/>
<dbReference type="Pfam" id="PF17177">
    <property type="entry name" value="PPR_long"/>
    <property type="match status" value="1"/>
</dbReference>
<dbReference type="InterPro" id="IPR044605">
    <property type="entry name" value="At1g26460-like"/>
</dbReference>
<accession>A0A1Y1HZ09</accession>
<evidence type="ECO:0000313" key="6">
    <source>
        <dbReference type="Proteomes" id="UP000054558"/>
    </source>
</evidence>
<feature type="repeat" description="PPR" evidence="2">
    <location>
        <begin position="710"/>
        <end position="744"/>
    </location>
</feature>
<dbReference type="NCBIfam" id="TIGR00756">
    <property type="entry name" value="PPR"/>
    <property type="match status" value="2"/>
</dbReference>
<dbReference type="Proteomes" id="UP000054558">
    <property type="component" value="Unassembled WGS sequence"/>
</dbReference>
<evidence type="ECO:0000256" key="2">
    <source>
        <dbReference type="PROSITE-ProRule" id="PRU00708"/>
    </source>
</evidence>
<dbReference type="Pfam" id="PF13041">
    <property type="entry name" value="PPR_2"/>
    <property type="match status" value="1"/>
</dbReference>
<feature type="compositionally biased region" description="Basic and acidic residues" evidence="3">
    <location>
        <begin position="175"/>
        <end position="184"/>
    </location>
</feature>
<dbReference type="OrthoDB" id="185373at2759"/>
<keyword evidence="6" id="KW-1185">Reference proteome</keyword>
<evidence type="ECO:0000259" key="4">
    <source>
        <dbReference type="Pfam" id="PF17177"/>
    </source>
</evidence>
<dbReference type="PROSITE" id="PS51375">
    <property type="entry name" value="PPR"/>
    <property type="match status" value="3"/>
</dbReference>
<dbReference type="Gene3D" id="1.25.40.10">
    <property type="entry name" value="Tetratricopeptide repeat domain"/>
    <property type="match status" value="2"/>
</dbReference>
<evidence type="ECO:0000256" key="1">
    <source>
        <dbReference type="ARBA" id="ARBA00022737"/>
    </source>
</evidence>
<feature type="compositionally biased region" description="Basic and acidic residues" evidence="3">
    <location>
        <begin position="194"/>
        <end position="212"/>
    </location>
</feature>
<proteinExistence type="predicted"/>
<dbReference type="PANTHER" id="PTHR47205:SF1">
    <property type="entry name" value="OS07G0599000 PROTEIN"/>
    <property type="match status" value="1"/>
</dbReference>
<sequence>MAGPSAELARRSLALQEHSLRVLSQLLPQVFSSLGPLNQGSISEDFAHGHTGATSHPANGSLSFLGFHAPRPRPSALSQVRQFTGLAATAPACQEYAYATSENSDTFENGSIDGRTRSRGSAVDGGGGRSWAKAALAEKPKRFGVQPPTAGNGAGWTGLDDAPSAPPSPITSEEYFAKSRKESHSFASSSGDAAAHRHAEEPRMSSKAEARRGKVHWVEIDANDGLKARDCYGTQVDPRLDKFLETSREELEAYRLRELAERRNAGHNGAPFLAEYRWPDKFQVAAAAEAGEKFTSPWRPETPAAKGGVKPKNSAPSPKFRTVSMVEDYLEKLLAMGQYEEVPKEFSTYKYWCQSEYEKVSDRLTGKMYTSVLLAFLHSKADLNRCLRLHEEMRKHGIVPSCLHYNTLLKVALQDEFANAKAATELVDEMQELGVAPDHDTYNTAALVCSWGKYSMTAHRYVTEMLAKGLMPPPRTLQEVLISHIRSIGEGSKRTEEAGALLKVMLAQDIAIKTFMVQEVLTACIDQDDAKTAALCINLLHKRSHVLDEGTLTAALHTAARRGDVDLMQLAWAGLLKAVGEPSPAAHLARLHALTVPRPSQGGIPLERLFQELAQLEESLGPRLAEMDPEEADLVLDPAKSYKWLIARLSRRLKALDKAYYVLTVMHDAGQRVPLLGLNCIIQGCVNVRDMSRAFQTFDEIQRTFKLEPDVHSYNAILDGCGQARQVAATVRTFELMEASGVTSNKRSWELLVSAHVINRNPAKALVTLQDMVNRGFVPDKAVLDGLLRRSRRENYELGITTVVKLMEALGFQEDPKAVERRSRIGEVLSEY</sequence>
<feature type="domain" description="PROP1-like PPR" evidence="4">
    <location>
        <begin position="380"/>
        <end position="531"/>
    </location>
</feature>
<dbReference type="InterPro" id="IPR033443">
    <property type="entry name" value="PROP1-like_PPR_dom"/>
</dbReference>